<dbReference type="Pfam" id="PF05043">
    <property type="entry name" value="Mga"/>
    <property type="match status" value="1"/>
</dbReference>
<reference evidence="3" key="1">
    <citation type="journal article" date="2019" name="Int. J. Syst. Evol. Microbiol.">
        <title>The Global Catalogue of Microorganisms (GCM) 10K type strain sequencing project: providing services to taxonomists for standard genome sequencing and annotation.</title>
        <authorList>
            <consortium name="The Broad Institute Genomics Platform"/>
            <consortium name="The Broad Institute Genome Sequencing Center for Infectious Disease"/>
            <person name="Wu L."/>
            <person name="Ma J."/>
        </authorList>
    </citation>
    <scope>NUCLEOTIDE SEQUENCE [LARGE SCALE GENOMIC DNA]</scope>
    <source>
        <strain evidence="3">CCM 8911</strain>
    </source>
</reference>
<dbReference type="InterPro" id="IPR007737">
    <property type="entry name" value="Mga_HTH"/>
</dbReference>
<comment type="caution">
    <text evidence="2">The sequence shown here is derived from an EMBL/GenBank/DDBJ whole genome shotgun (WGS) entry which is preliminary data.</text>
</comment>
<gene>
    <name evidence="2" type="ORF">ACFQ3L_09085</name>
</gene>
<dbReference type="RefSeq" id="WP_164510721.1">
    <property type="nucleotide sequence ID" value="NZ_JBHTMO010000028.1"/>
</dbReference>
<feature type="domain" description="Mga helix-turn-helix" evidence="1">
    <location>
        <begin position="79"/>
        <end position="163"/>
    </location>
</feature>
<evidence type="ECO:0000313" key="2">
    <source>
        <dbReference type="EMBL" id="MFD1393717.1"/>
    </source>
</evidence>
<keyword evidence="3" id="KW-1185">Reference proteome</keyword>
<dbReference type="EMBL" id="JBHTMO010000028">
    <property type="protein sequence ID" value="MFD1393717.1"/>
    <property type="molecule type" value="Genomic_DNA"/>
</dbReference>
<sequence length="504" mass="57026">MFEDSFFDKRTTTTYRVFRLMKAHSPNNFTINRLNEESGLTYSQTYNAYQEIMADLAQMYPSHIKHGSDVTFTELAGELSVDEYRFHLLNQSMAFRFFDYAFRAEAPDVHAFCQDAGISISTLRRRVAAFRHYMTAKGLRLNASTWAPEGPEAQLRILILTFYKLAYRGVGWPFSEREFKQARQMFAALNVAAPGSMHNATAVPNKQDVMLLAIQAHRIACGHFVTPSEQLPTVAKPGAGSPVYNRAHFPQLSEPDLACERDYYDFCQMHYVSLRETLNGQDQTIMAYLRTIPPVHEFAQGMLDFLLAACQKGTKEAAPHAHDVLLANLHRAAFSFLTLHGNFAMRLDFLNPEGEDATRGHLSDLIHEYFAQLDPEKVGALAGYYDTMAVQLYGIIAPDFPELNADHRLKVAVIVDHGTFMSRDLLTFLNGIHFVEIVSPNANILPDVIITTLNTTGVLDRYYSPARLAQVRVINWQLVATEMDFFNLMNTLYAVRPKLVAQPD</sequence>
<evidence type="ECO:0000259" key="1">
    <source>
        <dbReference type="Pfam" id="PF05043"/>
    </source>
</evidence>
<protein>
    <submittedName>
        <fullName evidence="2">Helix-turn-helix domain-containing protein</fullName>
    </submittedName>
</protein>
<dbReference type="Proteomes" id="UP001597249">
    <property type="component" value="Unassembled WGS sequence"/>
</dbReference>
<accession>A0ABW4BBZ1</accession>
<proteinExistence type="predicted"/>
<name>A0ABW4BBZ1_9LACO</name>
<organism evidence="2 3">
    <name type="scientific">Lacticaseibacillus jixianensis</name>
    <dbReference type="NCBI Taxonomy" id="2486012"/>
    <lineage>
        <taxon>Bacteria</taxon>
        <taxon>Bacillati</taxon>
        <taxon>Bacillota</taxon>
        <taxon>Bacilli</taxon>
        <taxon>Lactobacillales</taxon>
        <taxon>Lactobacillaceae</taxon>
        <taxon>Lacticaseibacillus</taxon>
    </lineage>
</organism>
<evidence type="ECO:0000313" key="3">
    <source>
        <dbReference type="Proteomes" id="UP001597249"/>
    </source>
</evidence>